<protein>
    <recommendedName>
        <fullName evidence="1">L,D-transpeptidase scaffold domain-containing protein</fullName>
    </recommendedName>
</protein>
<accession>A0A3B0TI26</accession>
<evidence type="ECO:0000313" key="2">
    <source>
        <dbReference type="EMBL" id="VAW18321.1"/>
    </source>
</evidence>
<dbReference type="AlphaFoldDB" id="A0A3B0TI26"/>
<feature type="domain" description="L,D-transpeptidase scaffold" evidence="1">
    <location>
        <begin position="84"/>
        <end position="166"/>
    </location>
</feature>
<proteinExistence type="predicted"/>
<reference evidence="2" key="1">
    <citation type="submission" date="2018-06" db="EMBL/GenBank/DDBJ databases">
        <authorList>
            <person name="Zhirakovskaya E."/>
        </authorList>
    </citation>
    <scope>NUCLEOTIDE SEQUENCE</scope>
</reference>
<organism evidence="2">
    <name type="scientific">hydrothermal vent metagenome</name>
    <dbReference type="NCBI Taxonomy" id="652676"/>
    <lineage>
        <taxon>unclassified sequences</taxon>
        <taxon>metagenomes</taxon>
        <taxon>ecological metagenomes</taxon>
    </lineage>
</organism>
<gene>
    <name evidence="2" type="ORF">MNBD_ALPHA12-543</name>
</gene>
<feature type="non-terminal residue" evidence="2">
    <location>
        <position position="166"/>
    </location>
</feature>
<evidence type="ECO:0000259" key="1">
    <source>
        <dbReference type="Pfam" id="PF20142"/>
    </source>
</evidence>
<dbReference type="Pfam" id="PF20142">
    <property type="entry name" value="Scaffold"/>
    <property type="match status" value="1"/>
</dbReference>
<sequence length="166" mass="17781">MKKLLKIVLLGATFLVSTGSFVLAQEVLAQEVPAQENVVINGNDATRVIIAPPQTDLARSIKTSLATNYNSAHSGSAAYLAAQKLYYFYGARGFSPLWLAKNPMGKITFSPAAQKIITIFNKSYLEGLRPADYLTSAISLAAATSGPEQLAAFETAFSATVIRYAK</sequence>
<dbReference type="InterPro" id="IPR045380">
    <property type="entry name" value="LD_TPept_scaffold_dom"/>
</dbReference>
<dbReference type="EMBL" id="UOEO01000088">
    <property type="protein sequence ID" value="VAW18321.1"/>
    <property type="molecule type" value="Genomic_DNA"/>
</dbReference>
<name>A0A3B0TI26_9ZZZZ</name>